<evidence type="ECO:0000313" key="3">
    <source>
        <dbReference type="EMBL" id="PSK38998.1"/>
    </source>
</evidence>
<evidence type="ECO:0000256" key="2">
    <source>
        <dbReference type="SAM" id="SignalP"/>
    </source>
</evidence>
<sequence length="204" mass="21622">MQLHVLYSLASLLTLTQAARVVKVTKTVDNTVTNTNVVEGTVSTVTDWLTNTRTTTTTRYTSTYTLTIFGQPHTYVSVVSSEVEAPAGAETQAQEPAETSTPQETQPEETAQETQPQETQAPETSAAPSTQSPTTPAPSTSTSDSEDSVETADDASASVEPGYLLDSVLTAVNDGVCVVDYEYYDTTSTETVTSTSTLTSTITV</sequence>
<feature type="signal peptide" evidence="2">
    <location>
        <begin position="1"/>
        <end position="18"/>
    </location>
</feature>
<evidence type="ECO:0008006" key="5">
    <source>
        <dbReference type="Google" id="ProtNLM"/>
    </source>
</evidence>
<accession>A0A2P7YSQ8</accession>
<evidence type="ECO:0000256" key="1">
    <source>
        <dbReference type="SAM" id="MobiDB-lite"/>
    </source>
</evidence>
<reference evidence="3 4" key="1">
    <citation type="submission" date="2018-03" db="EMBL/GenBank/DDBJ databases">
        <title>Candida pseudohaemulonii genome assembly and annotation.</title>
        <authorList>
            <person name="Munoz J.F."/>
            <person name="Gade L.G."/>
            <person name="Chow N.A."/>
            <person name="Litvintseva A.P."/>
            <person name="Loparev V.N."/>
            <person name="Cuomo C.A."/>
        </authorList>
    </citation>
    <scope>NUCLEOTIDE SEQUENCE [LARGE SCALE GENOMIC DNA]</scope>
    <source>
        <strain evidence="3 4">B12108</strain>
    </source>
</reference>
<feature type="compositionally biased region" description="Low complexity" evidence="1">
    <location>
        <begin position="94"/>
        <end position="105"/>
    </location>
</feature>
<dbReference type="GeneID" id="36565696"/>
<dbReference type="EMBL" id="PYFQ01000004">
    <property type="protein sequence ID" value="PSK38998.1"/>
    <property type="molecule type" value="Genomic_DNA"/>
</dbReference>
<proteinExistence type="predicted"/>
<name>A0A2P7YSQ8_9ASCO</name>
<feature type="chain" id="PRO_5015140682" description="Flo11 domain-containing protein" evidence="2">
    <location>
        <begin position="19"/>
        <end position="204"/>
    </location>
</feature>
<feature type="compositionally biased region" description="Low complexity" evidence="1">
    <location>
        <begin position="112"/>
        <end position="143"/>
    </location>
</feature>
<organism evidence="3 4">
    <name type="scientific">Candidozyma pseudohaemuli</name>
    <dbReference type="NCBI Taxonomy" id="418784"/>
    <lineage>
        <taxon>Eukaryota</taxon>
        <taxon>Fungi</taxon>
        <taxon>Dikarya</taxon>
        <taxon>Ascomycota</taxon>
        <taxon>Saccharomycotina</taxon>
        <taxon>Pichiomycetes</taxon>
        <taxon>Metschnikowiaceae</taxon>
        <taxon>Candidozyma</taxon>
    </lineage>
</organism>
<gene>
    <name evidence="3" type="ORF">C7M61_002307</name>
</gene>
<dbReference type="STRING" id="418784.A0A2P7YSQ8"/>
<dbReference type="RefSeq" id="XP_024714184.1">
    <property type="nucleotide sequence ID" value="XM_024857685.1"/>
</dbReference>
<keyword evidence="2" id="KW-0732">Signal</keyword>
<feature type="compositionally biased region" description="Acidic residues" evidence="1">
    <location>
        <begin position="144"/>
        <end position="153"/>
    </location>
</feature>
<feature type="region of interest" description="Disordered" evidence="1">
    <location>
        <begin position="83"/>
        <end position="157"/>
    </location>
</feature>
<dbReference type="VEuPathDB" id="FungiDB:C7M61_002307"/>
<keyword evidence="4" id="KW-1185">Reference proteome</keyword>
<evidence type="ECO:0000313" key="4">
    <source>
        <dbReference type="Proteomes" id="UP000241107"/>
    </source>
</evidence>
<dbReference type="AlphaFoldDB" id="A0A2P7YSQ8"/>
<dbReference type="Proteomes" id="UP000241107">
    <property type="component" value="Unassembled WGS sequence"/>
</dbReference>
<protein>
    <recommendedName>
        <fullName evidence="5">Flo11 domain-containing protein</fullName>
    </recommendedName>
</protein>
<comment type="caution">
    <text evidence="3">The sequence shown here is derived from an EMBL/GenBank/DDBJ whole genome shotgun (WGS) entry which is preliminary data.</text>
</comment>